<sequence>MAATEPPDVRAGEDAGRSGAAAWRHRSPAPRAGIGEGALRR</sequence>
<organism evidence="2 3">
    <name type="scientific">Paramagnetospirillum magneticum (strain ATCC 700264 / AMB-1)</name>
    <name type="common">Magnetospirillum magneticum</name>
    <dbReference type="NCBI Taxonomy" id="342108"/>
    <lineage>
        <taxon>Bacteria</taxon>
        <taxon>Pseudomonadati</taxon>
        <taxon>Pseudomonadota</taxon>
        <taxon>Alphaproteobacteria</taxon>
        <taxon>Rhodospirillales</taxon>
        <taxon>Magnetospirillaceae</taxon>
        <taxon>Paramagnetospirillum</taxon>
    </lineage>
</organism>
<reference evidence="2 3" key="1">
    <citation type="journal article" date="2005" name="DNA Res.">
        <title>Complete genome sequence of the facultative anaerobic magnetotactic bacterium Magnetospirillum sp. strain AMB-1.</title>
        <authorList>
            <person name="Matsunaga T."/>
            <person name="Okamura Y."/>
            <person name="Fukuda Y."/>
            <person name="Wahyudi A.T."/>
            <person name="Murase Y."/>
            <person name="Takeyama H."/>
        </authorList>
    </citation>
    <scope>NUCLEOTIDE SEQUENCE [LARGE SCALE GENOMIC DNA]</scope>
    <source>
        <strain evidence="3">ATCC 700264 / AMB-1</strain>
    </source>
</reference>
<evidence type="ECO:0000256" key="1">
    <source>
        <dbReference type="SAM" id="MobiDB-lite"/>
    </source>
</evidence>
<feature type="compositionally biased region" description="Basic and acidic residues" evidence="1">
    <location>
        <begin position="7"/>
        <end position="16"/>
    </location>
</feature>
<dbReference type="KEGG" id="mag:amb1089"/>
<proteinExistence type="predicted"/>
<protein>
    <submittedName>
        <fullName evidence="2">Uncharacterized protein</fullName>
    </submittedName>
</protein>
<dbReference type="AlphaFoldDB" id="Q2W8D2"/>
<dbReference type="Proteomes" id="UP000007058">
    <property type="component" value="Chromosome"/>
</dbReference>
<keyword evidence="3" id="KW-1185">Reference proteome</keyword>
<feature type="region of interest" description="Disordered" evidence="1">
    <location>
        <begin position="1"/>
        <end position="41"/>
    </location>
</feature>
<accession>Q2W8D2</accession>
<evidence type="ECO:0000313" key="2">
    <source>
        <dbReference type="EMBL" id="BAE49893.1"/>
    </source>
</evidence>
<name>Q2W8D2_PARM1</name>
<dbReference type="HOGENOM" id="CLU_3272422_0_0_5"/>
<dbReference type="EMBL" id="AP007255">
    <property type="protein sequence ID" value="BAE49893.1"/>
    <property type="molecule type" value="Genomic_DNA"/>
</dbReference>
<dbReference type="STRING" id="342108.amb1089"/>
<gene>
    <name evidence="2" type="ordered locus">amb1089</name>
</gene>
<evidence type="ECO:0000313" key="3">
    <source>
        <dbReference type="Proteomes" id="UP000007058"/>
    </source>
</evidence>